<keyword evidence="2" id="KW-1185">Reference proteome</keyword>
<sequence length="205" mass="23091">MLPETNSALVSGVRNWTLWFVASRPYAGRMSLLLLIDGYNVLAPSAPPRSPDPMWLHRERAQLLERLATHLPGSVRQRTQVVFDAANPPRDRPDRFVYQDIDVQFAVNYPEADDLLEEIIRGHSSPKQLAVVSSDHRVQTAASRRSAEAFDSQSWLDSLLDGNLRLSPRANVIDRDAGEGRGDHGDDDLKLKAEDVNDWMDEFGF</sequence>
<evidence type="ECO:0000313" key="1">
    <source>
        <dbReference type="EMBL" id="TWT53137.1"/>
    </source>
</evidence>
<reference evidence="1 2" key="1">
    <citation type="submission" date="2019-02" db="EMBL/GenBank/DDBJ databases">
        <title>Deep-cultivation of Planctomycetes and their phenomic and genomic characterization uncovers novel biology.</title>
        <authorList>
            <person name="Wiegand S."/>
            <person name="Jogler M."/>
            <person name="Boedeker C."/>
            <person name="Pinto D."/>
            <person name="Vollmers J."/>
            <person name="Rivas-Marin E."/>
            <person name="Kohn T."/>
            <person name="Peeters S.H."/>
            <person name="Heuer A."/>
            <person name="Rast P."/>
            <person name="Oberbeckmann S."/>
            <person name="Bunk B."/>
            <person name="Jeske O."/>
            <person name="Meyerdierks A."/>
            <person name="Storesund J.E."/>
            <person name="Kallscheuer N."/>
            <person name="Luecker S."/>
            <person name="Lage O.M."/>
            <person name="Pohl T."/>
            <person name="Merkel B.J."/>
            <person name="Hornburger P."/>
            <person name="Mueller R.-W."/>
            <person name="Bruemmer F."/>
            <person name="Labrenz M."/>
            <person name="Spormann A.M."/>
            <person name="Op Den Camp H."/>
            <person name="Overmann J."/>
            <person name="Amann R."/>
            <person name="Jetten M.S.M."/>
            <person name="Mascher T."/>
            <person name="Medema M.H."/>
            <person name="Devos D.P."/>
            <person name="Kaster A.-K."/>
            <person name="Ovreas L."/>
            <person name="Rohde M."/>
            <person name="Galperin M.Y."/>
            <person name="Jogler C."/>
        </authorList>
    </citation>
    <scope>NUCLEOTIDE SEQUENCE [LARGE SCALE GENOMIC DNA]</scope>
    <source>
        <strain evidence="1 2">Pla22</strain>
    </source>
</reference>
<comment type="caution">
    <text evidence="1">The sequence shown here is derived from an EMBL/GenBank/DDBJ whole genome shotgun (WGS) entry which is preliminary data.</text>
</comment>
<gene>
    <name evidence="1" type="ORF">Pla22_07650</name>
</gene>
<dbReference type="AlphaFoldDB" id="A0A5C5WRI4"/>
<evidence type="ECO:0000313" key="2">
    <source>
        <dbReference type="Proteomes" id="UP000316598"/>
    </source>
</evidence>
<dbReference type="Proteomes" id="UP000316598">
    <property type="component" value="Unassembled WGS sequence"/>
</dbReference>
<dbReference type="InterPro" id="IPR010298">
    <property type="entry name" value="YacP-like"/>
</dbReference>
<dbReference type="Pfam" id="PF05991">
    <property type="entry name" value="NYN_YacP"/>
    <property type="match status" value="1"/>
</dbReference>
<name>A0A5C5WRI4_9BACT</name>
<organism evidence="1 2">
    <name type="scientific">Rubripirellula amarantea</name>
    <dbReference type="NCBI Taxonomy" id="2527999"/>
    <lineage>
        <taxon>Bacteria</taxon>
        <taxon>Pseudomonadati</taxon>
        <taxon>Planctomycetota</taxon>
        <taxon>Planctomycetia</taxon>
        <taxon>Pirellulales</taxon>
        <taxon>Pirellulaceae</taxon>
        <taxon>Rubripirellula</taxon>
    </lineage>
</organism>
<proteinExistence type="predicted"/>
<dbReference type="EMBL" id="SJPI01000001">
    <property type="protein sequence ID" value="TWT53137.1"/>
    <property type="molecule type" value="Genomic_DNA"/>
</dbReference>
<accession>A0A5C5WRI4</accession>
<protein>
    <submittedName>
        <fullName evidence="1">YacP-like NYN domain protein</fullName>
    </submittedName>
</protein>